<dbReference type="AlphaFoldDB" id="A0A8J5ZYH0"/>
<sequence length="98" mass="10426">MASAKKGGEEKGHSAIDRVVTRKHAITCIGASVEDLEICHEGNGRSRCGSGTRPTKAGPGIRCVLDHIPVPLPRRCDGDEDSPNGPYILLPKNLLQLS</sequence>
<reference evidence="1" key="1">
    <citation type="journal article" date="2021" name="Evol. Appl.">
        <title>The genome of the Pyrenean desman and the effects of bottlenecks and inbreeding on the genomic landscape of an endangered species.</title>
        <authorList>
            <person name="Escoda L."/>
            <person name="Castresana J."/>
        </authorList>
    </citation>
    <scope>NUCLEOTIDE SEQUENCE</scope>
    <source>
        <strain evidence="1">IBE-C5619</strain>
    </source>
</reference>
<dbReference type="EMBL" id="JAGFMF010012069">
    <property type="protein sequence ID" value="KAG8508125.1"/>
    <property type="molecule type" value="Genomic_DNA"/>
</dbReference>
<evidence type="ECO:0000313" key="1">
    <source>
        <dbReference type="EMBL" id="KAG8508125.1"/>
    </source>
</evidence>
<evidence type="ECO:0000313" key="2">
    <source>
        <dbReference type="Proteomes" id="UP000700334"/>
    </source>
</evidence>
<gene>
    <name evidence="1" type="ORF">J0S82_001627</name>
</gene>
<comment type="caution">
    <text evidence="1">The sequence shown here is derived from an EMBL/GenBank/DDBJ whole genome shotgun (WGS) entry which is preliminary data.</text>
</comment>
<accession>A0A8J5ZYH0</accession>
<organism evidence="1 2">
    <name type="scientific">Galemys pyrenaicus</name>
    <name type="common">Iberian desman</name>
    <name type="synonym">Pyrenean desman</name>
    <dbReference type="NCBI Taxonomy" id="202257"/>
    <lineage>
        <taxon>Eukaryota</taxon>
        <taxon>Metazoa</taxon>
        <taxon>Chordata</taxon>
        <taxon>Craniata</taxon>
        <taxon>Vertebrata</taxon>
        <taxon>Euteleostomi</taxon>
        <taxon>Mammalia</taxon>
        <taxon>Eutheria</taxon>
        <taxon>Laurasiatheria</taxon>
        <taxon>Eulipotyphla</taxon>
        <taxon>Talpidae</taxon>
        <taxon>Galemys</taxon>
    </lineage>
</organism>
<keyword evidence="2" id="KW-1185">Reference proteome</keyword>
<dbReference type="OrthoDB" id="9739313at2759"/>
<proteinExistence type="predicted"/>
<dbReference type="Proteomes" id="UP000700334">
    <property type="component" value="Unassembled WGS sequence"/>
</dbReference>
<name>A0A8J5ZYH0_GALPY</name>
<protein>
    <submittedName>
        <fullName evidence="1">Uncharacterized protein</fullName>
    </submittedName>
</protein>